<dbReference type="Gene3D" id="1.10.20.10">
    <property type="entry name" value="Histone, subunit A"/>
    <property type="match status" value="1"/>
</dbReference>
<name>A0ABM1EP21_PRICU</name>
<dbReference type="PROSITE" id="PS00720">
    <property type="entry name" value="RASGEF"/>
    <property type="match status" value="1"/>
</dbReference>
<dbReference type="CDD" id="cd22914">
    <property type="entry name" value="HFD_SOS1_rpt1"/>
    <property type="match status" value="1"/>
</dbReference>
<dbReference type="PROSITE" id="PS50003">
    <property type="entry name" value="PH_DOMAIN"/>
    <property type="match status" value="1"/>
</dbReference>
<evidence type="ECO:0000259" key="7">
    <source>
        <dbReference type="PROSITE" id="PS50212"/>
    </source>
</evidence>
<dbReference type="CDD" id="cd06224">
    <property type="entry name" value="REM"/>
    <property type="match status" value="1"/>
</dbReference>
<dbReference type="PROSITE" id="PS50212">
    <property type="entry name" value="RASGEF_NTER"/>
    <property type="match status" value="1"/>
</dbReference>
<dbReference type="SUPFAM" id="SSF48366">
    <property type="entry name" value="Ras GEF"/>
    <property type="match status" value="1"/>
</dbReference>
<dbReference type="InterPro" id="IPR000219">
    <property type="entry name" value="DH_dom"/>
</dbReference>
<dbReference type="InterPro" id="IPR008937">
    <property type="entry name" value="Ras-like_GEF"/>
</dbReference>
<feature type="compositionally biased region" description="Low complexity" evidence="3">
    <location>
        <begin position="1069"/>
        <end position="1080"/>
    </location>
</feature>
<reference evidence="9" key="1">
    <citation type="submission" date="2025-08" db="UniProtKB">
        <authorList>
            <consortium name="RefSeq"/>
        </authorList>
    </citation>
    <scope>IDENTIFICATION</scope>
</reference>
<dbReference type="SMART" id="SM00229">
    <property type="entry name" value="RasGEFN"/>
    <property type="match status" value="1"/>
</dbReference>
<dbReference type="Pfam" id="PF00617">
    <property type="entry name" value="RasGEF"/>
    <property type="match status" value="1"/>
</dbReference>
<dbReference type="Gene3D" id="1.10.840.10">
    <property type="entry name" value="Ras guanine-nucleotide exchange factors catalytic domain"/>
    <property type="match status" value="1"/>
</dbReference>
<feature type="region of interest" description="Disordered" evidence="3">
    <location>
        <begin position="1325"/>
        <end position="1358"/>
    </location>
</feature>
<dbReference type="InterPro" id="IPR001849">
    <property type="entry name" value="PH_domain"/>
</dbReference>
<dbReference type="Gene3D" id="6.10.250.3060">
    <property type="match status" value="1"/>
</dbReference>
<dbReference type="InterPro" id="IPR019804">
    <property type="entry name" value="Ras_G-nucl-exch_fac_CS"/>
</dbReference>
<dbReference type="InterPro" id="IPR002119">
    <property type="entry name" value="Histone_H2A"/>
</dbReference>
<evidence type="ECO:0000259" key="6">
    <source>
        <dbReference type="PROSITE" id="PS50010"/>
    </source>
</evidence>
<dbReference type="SUPFAM" id="SSF48065">
    <property type="entry name" value="DBL homology domain (DH-domain)"/>
    <property type="match status" value="1"/>
</dbReference>
<feature type="region of interest" description="Disordered" evidence="3">
    <location>
        <begin position="1110"/>
        <end position="1225"/>
    </location>
</feature>
<dbReference type="SMART" id="SM00147">
    <property type="entry name" value="RasGEF"/>
    <property type="match status" value="1"/>
</dbReference>
<feature type="domain" description="N-terminal Ras-GEF" evidence="7">
    <location>
        <begin position="600"/>
        <end position="743"/>
    </location>
</feature>
<dbReference type="Gene3D" id="1.20.870.10">
    <property type="entry name" value="Son of sevenless (SoS) protein Chain: S domain 1"/>
    <property type="match status" value="1"/>
</dbReference>
<feature type="compositionally biased region" description="Polar residues" evidence="3">
    <location>
        <begin position="1340"/>
        <end position="1358"/>
    </location>
</feature>
<feature type="region of interest" description="Disordered" evidence="3">
    <location>
        <begin position="1246"/>
        <end position="1291"/>
    </location>
</feature>
<dbReference type="SUPFAM" id="SSF47113">
    <property type="entry name" value="Histone-fold"/>
    <property type="match status" value="1"/>
</dbReference>
<evidence type="ECO:0000259" key="5">
    <source>
        <dbReference type="PROSITE" id="PS50009"/>
    </source>
</evidence>
<dbReference type="SMART" id="SM00325">
    <property type="entry name" value="RhoGEF"/>
    <property type="match status" value="1"/>
</dbReference>
<dbReference type="Gene3D" id="2.30.29.30">
    <property type="entry name" value="Pleckstrin-homology domain (PH domain)/Phosphotyrosine-binding domain (PTB)"/>
    <property type="match status" value="1"/>
</dbReference>
<gene>
    <name evidence="9" type="primary">LOC106814159</name>
</gene>
<dbReference type="SMART" id="SM00414">
    <property type="entry name" value="H2A"/>
    <property type="match status" value="1"/>
</dbReference>
<dbReference type="InterPro" id="IPR035899">
    <property type="entry name" value="DBL_dom_sf"/>
</dbReference>
<dbReference type="CDD" id="cd00155">
    <property type="entry name" value="RasGEF"/>
    <property type="match status" value="1"/>
</dbReference>
<dbReference type="PANTHER" id="PTHR23113">
    <property type="entry name" value="GUANINE NUCLEOTIDE EXCHANGE FACTOR"/>
    <property type="match status" value="1"/>
</dbReference>
<feature type="domain" description="Ras-GEF" evidence="5">
    <location>
        <begin position="778"/>
        <end position="1017"/>
    </location>
</feature>
<dbReference type="Pfam" id="PF00169">
    <property type="entry name" value="PH"/>
    <property type="match status" value="1"/>
</dbReference>
<feature type="region of interest" description="Disordered" evidence="3">
    <location>
        <begin position="1062"/>
        <end position="1094"/>
    </location>
</feature>
<feature type="compositionally biased region" description="Low complexity" evidence="3">
    <location>
        <begin position="1249"/>
        <end position="1269"/>
    </location>
</feature>
<evidence type="ECO:0000313" key="9">
    <source>
        <dbReference type="RefSeq" id="XP_014673942.1"/>
    </source>
</evidence>
<dbReference type="CDD" id="cd22915">
    <property type="entry name" value="HFD_SOS1_rpt2"/>
    <property type="match status" value="1"/>
</dbReference>
<dbReference type="PRINTS" id="PR00620">
    <property type="entry name" value="HISTONEH2A"/>
</dbReference>
<feature type="domain" description="DH" evidence="6">
    <location>
        <begin position="207"/>
        <end position="394"/>
    </location>
</feature>
<dbReference type="PANTHER" id="PTHR23113:SF363">
    <property type="entry name" value="PROTEIN SON OF SEVENLESS"/>
    <property type="match status" value="1"/>
</dbReference>
<feature type="compositionally biased region" description="Low complexity" evidence="3">
    <location>
        <begin position="1110"/>
        <end position="1120"/>
    </location>
</feature>
<feature type="region of interest" description="Disordered" evidence="3">
    <location>
        <begin position="1018"/>
        <end position="1046"/>
    </location>
</feature>
<keyword evidence="8" id="KW-1185">Reference proteome</keyword>
<keyword evidence="1 2" id="KW-0344">Guanine-nucleotide releasing factor</keyword>
<evidence type="ECO:0000256" key="1">
    <source>
        <dbReference type="ARBA" id="ARBA00022658"/>
    </source>
</evidence>
<dbReference type="Pfam" id="PF00621">
    <property type="entry name" value="RhoGEF"/>
    <property type="match status" value="1"/>
</dbReference>
<dbReference type="RefSeq" id="XP_014673942.1">
    <property type="nucleotide sequence ID" value="XM_014818456.1"/>
</dbReference>
<dbReference type="Pfam" id="PF00618">
    <property type="entry name" value="RasGEF_N"/>
    <property type="match status" value="1"/>
</dbReference>
<evidence type="ECO:0000259" key="4">
    <source>
        <dbReference type="PROSITE" id="PS50003"/>
    </source>
</evidence>
<dbReference type="InterPro" id="IPR000651">
    <property type="entry name" value="Ras-like_Gua-exchang_fac_N"/>
</dbReference>
<dbReference type="GeneID" id="106814159"/>
<evidence type="ECO:0000256" key="2">
    <source>
        <dbReference type="PROSITE-ProRule" id="PRU00168"/>
    </source>
</evidence>
<dbReference type="InterPro" id="IPR001895">
    <property type="entry name" value="RASGEF_cat_dom"/>
</dbReference>
<evidence type="ECO:0000313" key="8">
    <source>
        <dbReference type="Proteomes" id="UP000695022"/>
    </source>
</evidence>
<dbReference type="PROSITE" id="PS50009">
    <property type="entry name" value="RASGEF_CAT"/>
    <property type="match status" value="1"/>
</dbReference>
<dbReference type="InterPro" id="IPR023578">
    <property type="entry name" value="Ras_GEF_dom_sf"/>
</dbReference>
<feature type="compositionally biased region" description="Pro residues" evidence="3">
    <location>
        <begin position="1121"/>
        <end position="1133"/>
    </location>
</feature>
<dbReference type="CDD" id="cd01261">
    <property type="entry name" value="PH_SOS"/>
    <property type="match status" value="1"/>
</dbReference>
<evidence type="ECO:0000256" key="3">
    <source>
        <dbReference type="SAM" id="MobiDB-lite"/>
    </source>
</evidence>
<organism evidence="8 9">
    <name type="scientific">Priapulus caudatus</name>
    <name type="common">Priapulid worm</name>
    <dbReference type="NCBI Taxonomy" id="37621"/>
    <lineage>
        <taxon>Eukaryota</taxon>
        <taxon>Metazoa</taxon>
        <taxon>Ecdysozoa</taxon>
        <taxon>Scalidophora</taxon>
        <taxon>Priapulida</taxon>
        <taxon>Priapulimorpha</taxon>
        <taxon>Priapulimorphida</taxon>
        <taxon>Priapulidae</taxon>
        <taxon>Priapulus</taxon>
    </lineage>
</organism>
<dbReference type="PROSITE" id="PS50010">
    <property type="entry name" value="DH_2"/>
    <property type="match status" value="1"/>
</dbReference>
<protein>
    <submittedName>
        <fullName evidence="9">Son of sevenless homolog 1-like</fullName>
    </submittedName>
</protein>
<dbReference type="InterPro" id="IPR036964">
    <property type="entry name" value="RASGEF_cat_dom_sf"/>
</dbReference>
<dbReference type="Proteomes" id="UP000695022">
    <property type="component" value="Unplaced"/>
</dbReference>
<dbReference type="Gene3D" id="1.20.900.10">
    <property type="entry name" value="Dbl homology (DH) domain"/>
    <property type="match status" value="1"/>
</dbReference>
<sequence>MSVFSSATNSMPDQISYDFTSEENAYKWKGLFVESLQKVQRQVHHSLSSREDALNYIESLILKLLGMLCACQPHLFQDVEERVQKTFPNPIDKWAIGDAQDAVQKGKKKNPLVLPVEKIHPLLQKEVLGYKVDYSVTIYIVAVLEYISADILKLAGNYVKNIRHEELTCQDIRVAMCADKVLMDMFCQDDDVPLPIEEEPMNRGSLTYEEVVKDMVHEENQYIRDLNMIFKVFRKPFVDMFPRSKDIDVIFSNIVDVHRVTVNFLGLLEDTLEMTEEKAVPTVGSCFEEMAESAEWLVYEKFTEDALKPHSRERLNTLLQRPDLLQTLAHSGPGFPVAVKYVLPKLLLGPTYHCLGYFETIKVLLNLSPDEEDKETLEQADSALYPLQVSLDRLTKGNLAKKKPGEMSLRFLCRTSRKVAVAKMNELQKSIDGWEGKDIGQSCNEFIMEGVLGKTGSRRNTERYVFLFDGLIILCKQNLRRSSVTGPVGEFRLKEKFYIRKIEIADRDDTEDLKYAFELVPRDQPRIVLYCRSQDEKNNWMAALVMLSTRSMLERMLDSQLSEEEKKHPLRLPNPDEYRFAIEDNEYNIVFEDSSHNNSGIPVIKGGTLLKLVERLTYHMYADPKFLRTFLTTYRSFCQPAELLDFLIERFEITEPPPLITDCLDEDRDTQVREDLKRFRKEYAQPVQFRVLNVLRHWVDQHFYDFERDHSLLAHLNTFIDSVSGKNMRKWVESITKIIKRRMDSSESQREITFEARPPTIEWHIAKLPQDFDLMMLHPIELARQLTLLEFDLYRAVKPSELVGTAWTKKDKEKRSPNLLKMIHLSTNFTLWLEKCIMETENMEERVAVVSRILEILQVLMDLNNFNGVLEIVSAMNSAAVYRLEHTMRECPSKLVKLLDEAKELNSDHFRKYMEKLRSIDPPCVPFFGMYLTNILHIEEGNPDFLPNMHEGIINFAKRRKVAEITGEIQQYQNQPYCLTVEPDIRMFLENLNPLGDRTEKEFNDYLYNKSLEIEPRNSKQAPKFPRVSAFPLKSPGIKSRLSNRTQPVPLSMELRHSFQQVHEDVGDTTSPRSPLTPSTPLTPPPQGGSDSSVFANVLIGSVHAPVVTGTVTPPVQQSQPPVPPVQQPPPLPPRRKRELSVEELSPNKVQQAPDAPQLPPRESVKPPIPPRRESSSTLPRPHNPRPRPELPRSATLPRGQSTGAVNGSVPQAVSEVPEPVPELPPKTYKLALERLQSMEKDRIHTVVPPGRSCPASPAAAAERTAPAPVEQTMSPPIDRTMSLPAIVPPPVDRTLMPTVLSPGGRNEQERLTHLDASLASGHSAHSNIYHDAPGMGSVHTIQGNVYHQSPSRHSPAS</sequence>
<dbReference type="SUPFAM" id="SSF50729">
    <property type="entry name" value="PH domain-like"/>
    <property type="match status" value="1"/>
</dbReference>
<proteinExistence type="predicted"/>
<dbReference type="SMART" id="SM00233">
    <property type="entry name" value="PH"/>
    <property type="match status" value="1"/>
</dbReference>
<dbReference type="InterPro" id="IPR009072">
    <property type="entry name" value="Histone-fold"/>
</dbReference>
<dbReference type="InterPro" id="IPR011993">
    <property type="entry name" value="PH-like_dom_sf"/>
</dbReference>
<accession>A0ABM1EP21</accession>
<feature type="domain" description="PH" evidence="4">
    <location>
        <begin position="445"/>
        <end position="549"/>
    </location>
</feature>